<dbReference type="FunFam" id="1.25.40.180:FF:000014">
    <property type="entry name" value="Putative regulator of nonsense transcripts 2"/>
    <property type="match status" value="1"/>
</dbReference>
<feature type="compositionally biased region" description="Basic and acidic residues" evidence="3">
    <location>
        <begin position="18"/>
        <end position="31"/>
    </location>
</feature>
<feature type="region of interest" description="Disordered" evidence="3">
    <location>
        <begin position="890"/>
        <end position="950"/>
    </location>
</feature>
<sequence length="1134" mass="131691">MAEEPITKIEEIPNLDQDISKEKQKEADEEHERQSLLMYIQEIEERNRKRLEARAMNVNVKRPEESFFSKLDSSLKKNTTFVRKVRNFSASQLEGLLNDLKVLNLSKYVSEIASALTEAKLKVADVLPACELCCAVHRLYADFENALLECWKKALTIKADEPITNHLKYKIDLKIFAELVLMGLWATPQPSRGLQLLGSILMSLVHSSKDDFSNMTHILSFCRSFGEVYAGLVPREMSEASAKFGIQIPSITIIPVEKHRVVRQVFQDYYDLFCKHLIKNHNELQKFEKQSKTILHTKGELSSNRKAEHNDLSSEYHKLLDYARQFSEILNVPMPILPVEEVAKSEDTVIDDVLMNQGDKSSGIWEDEDTQRFYECLPDLHVFLPHLVPPNASRQQQQSVNEITEEVLDQEVEIPTKELSVEKKIEEPEVETVADTKTKYMFNDFLAHLPSCCNRDTVDNLAIEFVLNLNTKHNRKKLAKSLFGVNRTRLDLLPFYSRLVAIIHPVAPDVAGDLCHMLKEDFLYHIKKKDQINIETKIKVVRFIGELVKFKMYSKLEGLFCVKVLLQDFNHHHIEMVCNLFECCGRFLFNHTESHGRTKVYLEQMMRKKSVMALDSRYVTMVENAFYTVIPREGGQTIRKERPPMHEFIRQILYQELSKQNVGMIIKLLHKVDWNDPEVSAYVIKCLVNAWNLKYFNIRTLAGLVADLSRYYENVQIEVVDGVLEDIRLCLEVMLPKYNQRRIAMVKYLGELYYFHMTDSSDILKVLYLFITLGVTFDYNNPSPLDPPGHVFRLRLVCVLLETCGQYFGSGSARKKLDYFLVFFQNYFWYKYSDSYWTPENPFPARLKHMVRDCLISVRPKTIIFHSYEESQEAVEELKRHFMSKIAAETKTPPANPRELNPIEEKEEGESEFVDGNDDETEEATNEVSTEEEDQTFEGSNPHSQSQGDDIPILPEVADGEREMPIGLQRVECQEDEDFMSAFDKLVADQIQERMKERITPQQIDISVPLHIRASAKKTYEQLKETNEETATVNFILMLRKGNKHSYKSLNVPVMSELAMNLKEHEKAERMEKEKVKRLTLDINERLEEEDYQDMMTQSQRPTVSNLNRERRQKYQHPRGAPDADLIFGSGNRK</sequence>
<dbReference type="SUPFAM" id="SSF48371">
    <property type="entry name" value="ARM repeat"/>
    <property type="match status" value="3"/>
</dbReference>
<evidence type="ECO:0000256" key="1">
    <source>
        <dbReference type="ARBA" id="ARBA00004496"/>
    </source>
</evidence>
<feature type="domain" description="MIF4G" evidence="4">
    <location>
        <begin position="443"/>
        <end position="632"/>
    </location>
</feature>
<dbReference type="InterPro" id="IPR003890">
    <property type="entry name" value="MIF4G-like_typ-3"/>
</dbReference>
<feature type="region of interest" description="Disordered" evidence="3">
    <location>
        <begin position="1090"/>
        <end position="1134"/>
    </location>
</feature>
<feature type="compositionally biased region" description="Basic and acidic residues" evidence="3">
    <location>
        <begin position="1"/>
        <end position="11"/>
    </location>
</feature>
<reference evidence="5" key="1">
    <citation type="journal article" date="2024" name="Gigascience">
        <title>Chromosome-level genome of the poultry shaft louse Menopon gallinae provides insight into the host-switching and adaptive evolution of parasitic lice.</title>
        <authorList>
            <person name="Xu Y."/>
            <person name="Ma L."/>
            <person name="Liu S."/>
            <person name="Liang Y."/>
            <person name="Liu Q."/>
            <person name="He Z."/>
            <person name="Tian L."/>
            <person name="Duan Y."/>
            <person name="Cai W."/>
            <person name="Li H."/>
            <person name="Song F."/>
        </authorList>
    </citation>
    <scope>NUCLEOTIDE SEQUENCE</scope>
    <source>
        <strain evidence="5">Cailab_2023a</strain>
    </source>
</reference>
<feature type="domain" description="MIF4G" evidence="4">
    <location>
        <begin position="647"/>
        <end position="861"/>
    </location>
</feature>
<dbReference type="GO" id="GO:0035145">
    <property type="term" value="C:exon-exon junction complex"/>
    <property type="evidence" value="ECO:0007669"/>
    <property type="project" value="TreeGrafter"/>
</dbReference>
<dbReference type="GO" id="GO:0000184">
    <property type="term" value="P:nuclear-transcribed mRNA catabolic process, nonsense-mediated decay"/>
    <property type="evidence" value="ECO:0007669"/>
    <property type="project" value="InterPro"/>
</dbReference>
<dbReference type="GO" id="GO:0005737">
    <property type="term" value="C:cytoplasm"/>
    <property type="evidence" value="ECO:0007669"/>
    <property type="project" value="UniProtKB-SubCell"/>
</dbReference>
<dbReference type="Pfam" id="PF02854">
    <property type="entry name" value="MIF4G"/>
    <property type="match status" value="2"/>
</dbReference>
<organism evidence="5">
    <name type="scientific">Menopon gallinae</name>
    <name type="common">poultry shaft louse</name>
    <dbReference type="NCBI Taxonomy" id="328185"/>
    <lineage>
        <taxon>Eukaryota</taxon>
        <taxon>Metazoa</taxon>
        <taxon>Ecdysozoa</taxon>
        <taxon>Arthropoda</taxon>
        <taxon>Hexapoda</taxon>
        <taxon>Insecta</taxon>
        <taxon>Pterygota</taxon>
        <taxon>Neoptera</taxon>
        <taxon>Paraneoptera</taxon>
        <taxon>Psocodea</taxon>
        <taxon>Troctomorpha</taxon>
        <taxon>Phthiraptera</taxon>
        <taxon>Amblycera</taxon>
        <taxon>Menoponidae</taxon>
        <taxon>Menopon</taxon>
    </lineage>
</organism>
<evidence type="ECO:0000256" key="2">
    <source>
        <dbReference type="ARBA" id="ARBA00022490"/>
    </source>
</evidence>
<dbReference type="SMART" id="SM00543">
    <property type="entry name" value="MIF4G"/>
    <property type="match status" value="3"/>
</dbReference>
<feature type="compositionally biased region" description="Polar residues" evidence="3">
    <location>
        <begin position="937"/>
        <end position="948"/>
    </location>
</feature>
<feature type="compositionally biased region" description="Acidic residues" evidence="3">
    <location>
        <begin position="905"/>
        <end position="936"/>
    </location>
</feature>
<dbReference type="GO" id="GO:0003723">
    <property type="term" value="F:RNA binding"/>
    <property type="evidence" value="ECO:0007669"/>
    <property type="project" value="InterPro"/>
</dbReference>
<dbReference type="PANTHER" id="PTHR12839:SF7">
    <property type="entry name" value="REGULATOR OF NONSENSE TRANSCRIPTS 2"/>
    <property type="match status" value="1"/>
</dbReference>
<dbReference type="InterPro" id="IPR007193">
    <property type="entry name" value="Upf2/Nmd2_C"/>
</dbReference>
<dbReference type="Gene3D" id="6.10.250.770">
    <property type="match status" value="1"/>
</dbReference>
<keyword evidence="2" id="KW-0963">Cytoplasm</keyword>
<dbReference type="PANTHER" id="PTHR12839">
    <property type="entry name" value="NONSENSE-MEDIATED MRNA DECAY PROTEIN 2 UP-FRAMESHIFT SUPPRESSOR 2"/>
    <property type="match status" value="1"/>
</dbReference>
<dbReference type="EMBL" id="JARGDH010000001">
    <property type="protein sequence ID" value="KAL0280908.1"/>
    <property type="molecule type" value="Genomic_DNA"/>
</dbReference>
<feature type="compositionally biased region" description="Polar residues" evidence="3">
    <location>
        <begin position="1095"/>
        <end position="1107"/>
    </location>
</feature>
<name>A0AAW2IGZ5_9NEOP</name>
<feature type="domain" description="MIF4G" evidence="4">
    <location>
        <begin position="75"/>
        <end position="276"/>
    </location>
</feature>
<evidence type="ECO:0000259" key="4">
    <source>
        <dbReference type="SMART" id="SM00543"/>
    </source>
</evidence>
<dbReference type="AlphaFoldDB" id="A0AAW2IGZ5"/>
<evidence type="ECO:0000256" key="3">
    <source>
        <dbReference type="SAM" id="MobiDB-lite"/>
    </source>
</evidence>
<comment type="caution">
    <text evidence="5">The sequence shown here is derived from an EMBL/GenBank/DDBJ whole genome shotgun (WGS) entry which is preliminary data.</text>
</comment>
<dbReference type="Pfam" id="PF04050">
    <property type="entry name" value="Upf2"/>
    <property type="match status" value="1"/>
</dbReference>
<evidence type="ECO:0000313" key="5">
    <source>
        <dbReference type="EMBL" id="KAL0280908.1"/>
    </source>
</evidence>
<comment type="subcellular location">
    <subcellularLocation>
        <location evidence="1">Cytoplasm</location>
    </subcellularLocation>
</comment>
<protein>
    <recommendedName>
        <fullName evidence="4">MIF4G domain-containing protein</fullName>
    </recommendedName>
</protein>
<dbReference type="Gene3D" id="4.10.80.160">
    <property type="match status" value="1"/>
</dbReference>
<feature type="region of interest" description="Disordered" evidence="3">
    <location>
        <begin position="1"/>
        <end position="31"/>
    </location>
</feature>
<gene>
    <name evidence="5" type="ORF">PYX00_002063</name>
</gene>
<accession>A0AAW2IGZ5</accession>
<dbReference type="InterPro" id="IPR016024">
    <property type="entry name" value="ARM-type_fold"/>
</dbReference>
<dbReference type="FunFam" id="1.25.40.180:FF:000023">
    <property type="entry name" value="regulator of nonsense transcripts 2 isoform X1"/>
    <property type="match status" value="1"/>
</dbReference>
<dbReference type="Gene3D" id="1.25.40.180">
    <property type="match status" value="3"/>
</dbReference>
<dbReference type="InterPro" id="IPR039762">
    <property type="entry name" value="Nmd2/UPF2"/>
</dbReference>
<proteinExistence type="predicted"/>